<dbReference type="SUPFAM" id="SSF53335">
    <property type="entry name" value="S-adenosyl-L-methionine-dependent methyltransferases"/>
    <property type="match status" value="1"/>
</dbReference>
<name>A0A6N2SGA4_9ACTO</name>
<gene>
    <name evidence="4" type="primary">prmC_1</name>
    <name evidence="4" type="ORF">AOLFYP35_00818</name>
</gene>
<accession>A0A6N2SGA4</accession>
<organism evidence="4">
    <name type="scientific">Schaalia odontolytica</name>
    <dbReference type="NCBI Taxonomy" id="1660"/>
    <lineage>
        <taxon>Bacteria</taxon>
        <taxon>Bacillati</taxon>
        <taxon>Actinomycetota</taxon>
        <taxon>Actinomycetes</taxon>
        <taxon>Actinomycetales</taxon>
        <taxon>Actinomycetaceae</taxon>
        <taxon>Schaalia</taxon>
    </lineage>
</organism>
<dbReference type="InterPro" id="IPR041497">
    <property type="entry name" value="Thump-like"/>
</dbReference>
<dbReference type="InterPro" id="IPR029063">
    <property type="entry name" value="SAM-dependent_MTases_sf"/>
</dbReference>
<evidence type="ECO:0000313" key="4">
    <source>
        <dbReference type="EMBL" id="VYS91568.1"/>
    </source>
</evidence>
<keyword evidence="4" id="KW-0489">Methyltransferase</keyword>
<keyword evidence="4" id="KW-0808">Transferase</keyword>
<feature type="domain" description="Methyltransferase" evidence="2">
    <location>
        <begin position="104"/>
        <end position="171"/>
    </location>
</feature>
<feature type="region of interest" description="Disordered" evidence="1">
    <location>
        <begin position="172"/>
        <end position="193"/>
    </location>
</feature>
<reference evidence="4" key="1">
    <citation type="submission" date="2019-11" db="EMBL/GenBank/DDBJ databases">
        <authorList>
            <person name="Feng L."/>
        </authorList>
    </citation>
    <scope>NUCLEOTIDE SEQUENCE</scope>
    <source>
        <strain evidence="4">AodontolyticusLFYP35</strain>
    </source>
</reference>
<proteinExistence type="predicted"/>
<dbReference type="GO" id="GO:0032259">
    <property type="term" value="P:methylation"/>
    <property type="evidence" value="ECO:0007669"/>
    <property type="project" value="UniProtKB-KW"/>
</dbReference>
<dbReference type="InterPro" id="IPR041698">
    <property type="entry name" value="Methyltransf_25"/>
</dbReference>
<dbReference type="EMBL" id="CACRSM010000002">
    <property type="protein sequence ID" value="VYS91568.1"/>
    <property type="molecule type" value="Genomic_DNA"/>
</dbReference>
<dbReference type="Pfam" id="PF13649">
    <property type="entry name" value="Methyltransf_25"/>
    <property type="match status" value="1"/>
</dbReference>
<dbReference type="AlphaFoldDB" id="A0A6N2SGA4"/>
<sequence>MSSIDPLCCSPGRELLAQWEENEEYRHLSPMELSLAIRAQTDDPATASAIASQLQLRTQAEGKFGSLARTMLWTRDGYEQATRWVLAREHAARFVKAGATHIGDLGCGIGADSLAFARAGMQVTSYDINDEALSAARENLSSFPSARVEKRDVSTLGPKDFEAEGFDALFADPARRTGKQGGSKRISSPSDWSPSLDRVLSWAQHVPRLGVKVAPGIPYELIPSQFHARWTSVDGDLLEAALWSPSLASEGAGRSACVITHDEVHTLEDLQTPFADSPARQAMVGQLGSYLYEPDSAVIRAGMVARLSEDLNAHLISESIAYLSASQLIPTPFAAAFEVIDQVNLRAKNIQQALRAHDIGRIEVKKRGADIQPDALRKSLKLTGSQAGVVIATRIGQSHRAIIARRISAEEA</sequence>
<evidence type="ECO:0000259" key="3">
    <source>
        <dbReference type="Pfam" id="PF18096"/>
    </source>
</evidence>
<feature type="domain" description="THUMP-like" evidence="3">
    <location>
        <begin position="335"/>
        <end position="406"/>
    </location>
</feature>
<dbReference type="CDD" id="cd02440">
    <property type="entry name" value="AdoMet_MTases"/>
    <property type="match status" value="1"/>
</dbReference>
<dbReference type="Pfam" id="PF18096">
    <property type="entry name" value="Thump_like"/>
    <property type="match status" value="1"/>
</dbReference>
<protein>
    <submittedName>
        <fullName evidence="4">Release factor glutamine methyltransferase</fullName>
    </submittedName>
</protein>
<dbReference type="GO" id="GO:0008168">
    <property type="term" value="F:methyltransferase activity"/>
    <property type="evidence" value="ECO:0007669"/>
    <property type="project" value="UniProtKB-KW"/>
</dbReference>
<evidence type="ECO:0000256" key="1">
    <source>
        <dbReference type="SAM" id="MobiDB-lite"/>
    </source>
</evidence>
<dbReference type="Gene3D" id="3.40.50.150">
    <property type="entry name" value="Vaccinia Virus protein VP39"/>
    <property type="match status" value="1"/>
</dbReference>
<evidence type="ECO:0000259" key="2">
    <source>
        <dbReference type="Pfam" id="PF13649"/>
    </source>
</evidence>